<dbReference type="EMBL" id="RJLN01000110">
    <property type="protein sequence ID" value="RNL89436.1"/>
    <property type="molecule type" value="Genomic_DNA"/>
</dbReference>
<evidence type="ECO:0000256" key="1">
    <source>
        <dbReference type="ARBA" id="ARBA00010342"/>
    </source>
</evidence>
<gene>
    <name evidence="10" type="ORF">EFE23_24865</name>
</gene>
<evidence type="ECO:0000256" key="8">
    <source>
        <dbReference type="SAM" id="MobiDB-lite"/>
    </source>
</evidence>
<keyword evidence="6 7" id="KW-0408">Iron</keyword>
<evidence type="ECO:0000256" key="5">
    <source>
        <dbReference type="ARBA" id="ARBA00022748"/>
    </source>
</evidence>
<keyword evidence="5" id="KW-0201">Cytochrome c-type biogenesis</keyword>
<evidence type="ECO:0000256" key="7">
    <source>
        <dbReference type="RuleBase" id="RU364112"/>
    </source>
</evidence>
<proteinExistence type="inferred from homology"/>
<keyword evidence="7" id="KW-0472">Membrane</keyword>
<keyword evidence="2 7" id="KW-0349">Heme</keyword>
<comment type="function">
    <text evidence="7">Possible subunit of a heme lyase.</text>
</comment>
<dbReference type="PANTHER" id="PTHR47870:SF1">
    <property type="entry name" value="CYTOCHROME C-TYPE BIOGENESIS PROTEIN CCMH"/>
    <property type="match status" value="1"/>
</dbReference>
<feature type="region of interest" description="Disordered" evidence="8">
    <location>
        <begin position="1"/>
        <end position="36"/>
    </location>
</feature>
<keyword evidence="7" id="KW-0812">Transmembrane</keyword>
<dbReference type="PANTHER" id="PTHR47870">
    <property type="entry name" value="CYTOCHROME C-TYPE BIOGENESIS PROTEIN CCMH"/>
    <property type="match status" value="1"/>
</dbReference>
<evidence type="ECO:0000256" key="6">
    <source>
        <dbReference type="ARBA" id="ARBA00023004"/>
    </source>
</evidence>
<evidence type="ECO:0000256" key="2">
    <source>
        <dbReference type="ARBA" id="ARBA00022617"/>
    </source>
</evidence>
<evidence type="ECO:0000259" key="9">
    <source>
        <dbReference type="Pfam" id="PF03918"/>
    </source>
</evidence>
<accession>A0ABX9WCV8</accession>
<feature type="compositionally biased region" description="Low complexity" evidence="8">
    <location>
        <begin position="20"/>
        <end position="36"/>
    </location>
</feature>
<evidence type="ECO:0000313" key="11">
    <source>
        <dbReference type="Proteomes" id="UP000280698"/>
    </source>
</evidence>
<dbReference type="Proteomes" id="UP000280698">
    <property type="component" value="Unassembled WGS sequence"/>
</dbReference>
<dbReference type="InterPro" id="IPR038297">
    <property type="entry name" value="CcmH/CycL/NrfF/Ccl2_sf"/>
</dbReference>
<sequence length="195" mass="20206">MGRPGRTGDLRGRPRRADRGPPAGRGHRAVAAGTPVPAAGGGVTRRLFVALGLAALVALAVAGLVRGSAGPTDPAAAIAAGLRCPACQGESVADSRSPIAASMRQVIADQVAQGRSPQEVRRWFVDRYGEDVLAQPPPRGPALLLWIVPMVALLGAGAAALRTLRPRRREGEPRRPDGARGRGRPHAAWWLSAAG</sequence>
<dbReference type="PROSITE" id="PS51318">
    <property type="entry name" value="TAT"/>
    <property type="match status" value="1"/>
</dbReference>
<dbReference type="InterPro" id="IPR051263">
    <property type="entry name" value="C-type_cytochrome_biogenesis"/>
</dbReference>
<organism evidence="10 11">
    <name type="scientific">Micromonospora solifontis</name>
    <dbReference type="NCBI Taxonomy" id="2487138"/>
    <lineage>
        <taxon>Bacteria</taxon>
        <taxon>Bacillati</taxon>
        <taxon>Actinomycetota</taxon>
        <taxon>Actinomycetes</taxon>
        <taxon>Micromonosporales</taxon>
        <taxon>Micromonosporaceae</taxon>
        <taxon>Micromonospora</taxon>
    </lineage>
</organism>
<comment type="similarity">
    <text evidence="1 7">Belongs to the CcmH/CycL/Ccl2/NrfF family.</text>
</comment>
<feature type="compositionally biased region" description="Basic and acidic residues" evidence="8">
    <location>
        <begin position="169"/>
        <end position="180"/>
    </location>
</feature>
<feature type="transmembrane region" description="Helical" evidence="7">
    <location>
        <begin position="47"/>
        <end position="65"/>
    </location>
</feature>
<evidence type="ECO:0000256" key="3">
    <source>
        <dbReference type="ARBA" id="ARBA00022723"/>
    </source>
</evidence>
<keyword evidence="4 7" id="KW-0732">Signal</keyword>
<keyword evidence="3 7" id="KW-0479">Metal-binding</keyword>
<evidence type="ECO:0000313" key="10">
    <source>
        <dbReference type="EMBL" id="RNL89436.1"/>
    </source>
</evidence>
<reference evidence="10 11" key="1">
    <citation type="submission" date="2018-11" db="EMBL/GenBank/DDBJ databases">
        <title>Micromonospora sp. PPF5-17, a new actinomycetes isolated from a hot spring soil.</title>
        <authorList>
            <person name="Thawai C."/>
        </authorList>
    </citation>
    <scope>NUCLEOTIDE SEQUENCE [LARGE SCALE GENOMIC DNA]</scope>
    <source>
        <strain evidence="10 11">PPF5-17</strain>
    </source>
</reference>
<comment type="caution">
    <text evidence="10">The sequence shown here is derived from an EMBL/GenBank/DDBJ whole genome shotgun (WGS) entry which is preliminary data.</text>
</comment>
<keyword evidence="11" id="KW-1185">Reference proteome</keyword>
<dbReference type="InterPro" id="IPR005616">
    <property type="entry name" value="CcmH/CycL/Ccl2/NrfF_N"/>
</dbReference>
<dbReference type="CDD" id="cd16378">
    <property type="entry name" value="CcmH_N"/>
    <property type="match status" value="1"/>
</dbReference>
<feature type="non-terminal residue" evidence="10">
    <location>
        <position position="195"/>
    </location>
</feature>
<dbReference type="Gene3D" id="1.10.8.640">
    <property type="entry name" value="Cytochrome C biogenesis protein"/>
    <property type="match status" value="1"/>
</dbReference>
<feature type="region of interest" description="Disordered" evidence="8">
    <location>
        <begin position="165"/>
        <end position="195"/>
    </location>
</feature>
<keyword evidence="7" id="KW-1133">Transmembrane helix</keyword>
<evidence type="ECO:0000256" key="4">
    <source>
        <dbReference type="ARBA" id="ARBA00022729"/>
    </source>
</evidence>
<dbReference type="InterPro" id="IPR006311">
    <property type="entry name" value="TAT_signal"/>
</dbReference>
<feature type="domain" description="CcmH/CycL/Ccl2/NrfF N-terminal" evidence="9">
    <location>
        <begin position="71"/>
        <end position="173"/>
    </location>
</feature>
<feature type="compositionally biased region" description="Basic and acidic residues" evidence="8">
    <location>
        <begin position="1"/>
        <end position="19"/>
    </location>
</feature>
<name>A0ABX9WCV8_9ACTN</name>
<dbReference type="Pfam" id="PF03918">
    <property type="entry name" value="CcmH"/>
    <property type="match status" value="1"/>
</dbReference>
<protein>
    <recommendedName>
        <fullName evidence="7">Cytochrome c-type biogenesis protein</fullName>
    </recommendedName>
</protein>
<feature type="transmembrane region" description="Helical" evidence="7">
    <location>
        <begin position="143"/>
        <end position="164"/>
    </location>
</feature>